<dbReference type="Pfam" id="PF01833">
    <property type="entry name" value="TIG"/>
    <property type="match status" value="1"/>
</dbReference>
<comment type="caution">
    <text evidence="2">The sequence shown here is derived from an EMBL/GenBank/DDBJ whole genome shotgun (WGS) entry which is preliminary data.</text>
</comment>
<sequence>MLLPAPQTRAELESLLRALITDPLNNQNTADRVRAIIRAVFEASYNRADDDLPAAMAPLAANELNAGRQSYVNLTVRAALLKLLNEVATAPAAPTNPQTDDQGNIFSGLLVPGFPTISDYFAFGVPGTTGIVDAAGVGDVANGRLYLRNITGERLPGSVGFGVKASGNRPQGAALTNAVAFTGPAAAPAPTGPTLSSFSPTSGAVGAGVTIAGSGFLNTNDVYFNGTPANFTVLSATTINATVPAGATTGKISVATTEGSITSLGNFTLTTSLPDGGTSGTSTTLGNAQYWNNSQNIGRTGYTVRSPYSFFRLKLPSEVASFEVQVFNNLPAAANFSLLQNFGVRVNGAYAQTIEVAPNATAWYPVTVPAGATVDVLNGFLEKAPGNDYQGVFVLDVRLASGTLSFVNPVAPAKRILMYGDSILTGATASPPARNAAAQLVRAELLGQGYDVTMESYSARSVADDYAETADRPGFIAKLGAARDGTAGNLLLLEMGTNDIANISAFQQRAGALIDAYHSAYPADRVLYQLPTTRYDGGGDSAALQQAVQQLAEIRSWLQVFDTNVVQADTISDNLHLTTAGHRKVADAMKVAILNPAAATTPATTILSARDRNNANQLTPAGAWVADEGTGYVSSNGFASQNSSARDNWTMLNAVGFDYNSVVVPNASGVQFLYRTAGSTAAFQLLGTGTQIAGQKGTATIFRSRGLPRGDYEVYMTWDGQGTFNGLLADQVVIYHDAPAPPVSADPLTPLQCELTPAGTWFADTGAPYYSGTGYYSTDLAAKVAFTLNGIIGFDYNCIQAPSGSGVSFFYRVAGSGAAWQPLGTGTQYASAVQAATIFSASGLPLGNYEFYMALTTPTTNGLLADQVVPLPG</sequence>
<keyword evidence="3" id="KW-1185">Reference proteome</keyword>
<feature type="domain" description="IPT/TIG" evidence="1">
    <location>
        <begin position="193"/>
        <end position="268"/>
    </location>
</feature>
<dbReference type="Proteomes" id="UP000176294">
    <property type="component" value="Unassembled WGS sequence"/>
</dbReference>
<dbReference type="InterPro" id="IPR013783">
    <property type="entry name" value="Ig-like_fold"/>
</dbReference>
<dbReference type="RefSeq" id="WP_070731043.1">
    <property type="nucleotide sequence ID" value="NZ_MDZB01000175.1"/>
</dbReference>
<dbReference type="InterPro" id="IPR001087">
    <property type="entry name" value="GDSL"/>
</dbReference>
<evidence type="ECO:0000259" key="1">
    <source>
        <dbReference type="Pfam" id="PF01833"/>
    </source>
</evidence>
<accession>A0A1G1SQF3</accession>
<evidence type="ECO:0000313" key="2">
    <source>
        <dbReference type="EMBL" id="OGX80847.1"/>
    </source>
</evidence>
<dbReference type="GO" id="GO:0016788">
    <property type="term" value="F:hydrolase activity, acting on ester bonds"/>
    <property type="evidence" value="ECO:0007669"/>
    <property type="project" value="InterPro"/>
</dbReference>
<organism evidence="2 3">
    <name type="scientific">Hymenobacter lapidarius</name>
    <dbReference type="NCBI Taxonomy" id="1908237"/>
    <lineage>
        <taxon>Bacteria</taxon>
        <taxon>Pseudomonadati</taxon>
        <taxon>Bacteroidota</taxon>
        <taxon>Cytophagia</taxon>
        <taxon>Cytophagales</taxon>
        <taxon>Hymenobacteraceae</taxon>
        <taxon>Hymenobacter</taxon>
    </lineage>
</organism>
<dbReference type="InterPro" id="IPR014756">
    <property type="entry name" value="Ig_E-set"/>
</dbReference>
<dbReference type="SUPFAM" id="SSF81296">
    <property type="entry name" value="E set domains"/>
    <property type="match status" value="1"/>
</dbReference>
<name>A0A1G1SQF3_9BACT</name>
<proteinExistence type="predicted"/>
<dbReference type="AlphaFoldDB" id="A0A1G1SQF3"/>
<protein>
    <recommendedName>
        <fullName evidence="1">IPT/TIG domain-containing protein</fullName>
    </recommendedName>
</protein>
<gene>
    <name evidence="2" type="ORF">BEN47_06205</name>
</gene>
<dbReference type="Pfam" id="PF00657">
    <property type="entry name" value="Lipase_GDSL"/>
    <property type="match status" value="1"/>
</dbReference>
<dbReference type="InterPro" id="IPR002909">
    <property type="entry name" value="IPT_dom"/>
</dbReference>
<dbReference type="Gene3D" id="2.60.40.10">
    <property type="entry name" value="Immunoglobulins"/>
    <property type="match status" value="1"/>
</dbReference>
<dbReference type="OrthoDB" id="885793at2"/>
<evidence type="ECO:0000313" key="3">
    <source>
        <dbReference type="Proteomes" id="UP000176294"/>
    </source>
</evidence>
<dbReference type="STRING" id="1908237.BEN47_06205"/>
<dbReference type="InterPro" id="IPR036514">
    <property type="entry name" value="SGNH_hydro_sf"/>
</dbReference>
<dbReference type="EMBL" id="MDZB01000175">
    <property type="protein sequence ID" value="OGX80847.1"/>
    <property type="molecule type" value="Genomic_DNA"/>
</dbReference>
<dbReference type="SUPFAM" id="SSF52266">
    <property type="entry name" value="SGNH hydrolase"/>
    <property type="match status" value="1"/>
</dbReference>
<dbReference type="Gene3D" id="3.40.50.1110">
    <property type="entry name" value="SGNH hydrolase"/>
    <property type="match status" value="1"/>
</dbReference>
<reference evidence="2 3" key="1">
    <citation type="submission" date="2016-08" db="EMBL/GenBank/DDBJ databases">
        <title>Hymenobacter coccineus sp. nov., Hymenobacter lapidarius sp. nov. and Hymenobacter glacialis sp. nov., isolated from Antarctic soil.</title>
        <authorList>
            <person name="Sedlacek I."/>
            <person name="Kralova S."/>
            <person name="Kyrova K."/>
            <person name="Maslanova I."/>
            <person name="Stankova E."/>
            <person name="Vrbovska V."/>
            <person name="Nemec M."/>
            <person name="Bartak M."/>
            <person name="Svec P."/>
            <person name="Busse H.-J."/>
            <person name="Pantucek R."/>
        </authorList>
    </citation>
    <scope>NUCLEOTIDE SEQUENCE [LARGE SCALE GENOMIC DNA]</scope>
    <source>
        <strain evidence="2 3">CCM 8643</strain>
    </source>
</reference>